<reference evidence="2 3" key="1">
    <citation type="submission" date="2017-07" db="EMBL/GenBank/DDBJ databases">
        <title>Complete genome sequence of Actinoalloteichus hoggarensis DSM 45943, type strain of Actinoalloteichus hoggarensis.</title>
        <authorList>
            <person name="Ruckert C."/>
            <person name="Nouioui I."/>
            <person name="Willmese J."/>
            <person name="van Wezel G."/>
            <person name="Klenk H.-P."/>
            <person name="Kalinowski J."/>
            <person name="Zotchev S.B."/>
        </authorList>
    </citation>
    <scope>NUCLEOTIDE SEQUENCE [LARGE SCALE GENOMIC DNA]</scope>
    <source>
        <strain evidence="2 3">DSM 45943</strain>
    </source>
</reference>
<name>A0A221W1W1_9PSEU</name>
<gene>
    <name evidence="2" type="ORF">AHOG_09585</name>
</gene>
<proteinExistence type="predicted"/>
<keyword evidence="3" id="KW-1185">Reference proteome</keyword>
<accession>A0A221W1W1</accession>
<dbReference type="AlphaFoldDB" id="A0A221W1W1"/>
<sequence>MTEGFLSGLKRALARNTPAFDPPRATQSSGGLGLRAALARGAVDHEAASSDGGGASRSHRTDHSRPGARREGDSAASAAGLPAPVGHPVFGRPRASQPGTPKPVPPRPKPV</sequence>
<evidence type="ECO:0000313" key="3">
    <source>
        <dbReference type="Proteomes" id="UP000204221"/>
    </source>
</evidence>
<organism evidence="2 3">
    <name type="scientific">Actinoalloteichus hoggarensis</name>
    <dbReference type="NCBI Taxonomy" id="1470176"/>
    <lineage>
        <taxon>Bacteria</taxon>
        <taxon>Bacillati</taxon>
        <taxon>Actinomycetota</taxon>
        <taxon>Actinomycetes</taxon>
        <taxon>Pseudonocardiales</taxon>
        <taxon>Pseudonocardiaceae</taxon>
        <taxon>Actinoalloteichus</taxon>
    </lineage>
</organism>
<evidence type="ECO:0000313" key="2">
    <source>
        <dbReference type="EMBL" id="ASO19561.1"/>
    </source>
</evidence>
<feature type="region of interest" description="Disordered" evidence="1">
    <location>
        <begin position="14"/>
        <end position="33"/>
    </location>
</feature>
<dbReference type="RefSeq" id="WP_093941044.1">
    <property type="nucleotide sequence ID" value="NZ_CP022521.1"/>
</dbReference>
<dbReference type="Proteomes" id="UP000204221">
    <property type="component" value="Chromosome"/>
</dbReference>
<feature type="region of interest" description="Disordered" evidence="1">
    <location>
        <begin position="41"/>
        <end position="111"/>
    </location>
</feature>
<dbReference type="EMBL" id="CP022521">
    <property type="protein sequence ID" value="ASO19561.1"/>
    <property type="molecule type" value="Genomic_DNA"/>
</dbReference>
<feature type="compositionally biased region" description="Basic and acidic residues" evidence="1">
    <location>
        <begin position="59"/>
        <end position="73"/>
    </location>
</feature>
<protein>
    <submittedName>
        <fullName evidence="2">Uncharacterized protein</fullName>
    </submittedName>
</protein>
<evidence type="ECO:0000256" key="1">
    <source>
        <dbReference type="SAM" id="MobiDB-lite"/>
    </source>
</evidence>
<dbReference type="KEGG" id="ahg:AHOG_09585"/>
<feature type="compositionally biased region" description="Pro residues" evidence="1">
    <location>
        <begin position="100"/>
        <end position="111"/>
    </location>
</feature>